<keyword evidence="3" id="KW-1185">Reference proteome</keyword>
<evidence type="ECO:0000313" key="3">
    <source>
        <dbReference type="Proteomes" id="UP000192652"/>
    </source>
</evidence>
<sequence>MPPRLSTLAPVLAGLAALAGAALSSTPAAAQSDKIFFQSANGQWSGPGEIVAGKYKGTKFTCDLTGTPMTGKDTGIKLDGFCRVGVFKQPMSATITQKGNSYGGSFLDGAEGKGLDIVSGAVTKDKAVVGITRKKLNGALIARLQDPSTMNVTISVKVDDSMIPVIGLSLSRQVDAMAVGAIKP</sequence>
<evidence type="ECO:0000313" key="2">
    <source>
        <dbReference type="EMBL" id="OQP88075.1"/>
    </source>
</evidence>
<gene>
    <name evidence="2" type="ORF">BTR14_00955</name>
</gene>
<keyword evidence="1" id="KW-0732">Signal</keyword>
<dbReference type="Proteomes" id="UP000192652">
    <property type="component" value="Unassembled WGS sequence"/>
</dbReference>
<name>A0ABX3PIU9_9HYPH</name>
<evidence type="ECO:0000256" key="1">
    <source>
        <dbReference type="SAM" id="SignalP"/>
    </source>
</evidence>
<organism evidence="2 3">
    <name type="scientific">Xaviernesmea rhizosphaerae</name>
    <dbReference type="NCBI Taxonomy" id="1672749"/>
    <lineage>
        <taxon>Bacteria</taxon>
        <taxon>Pseudomonadati</taxon>
        <taxon>Pseudomonadota</taxon>
        <taxon>Alphaproteobacteria</taxon>
        <taxon>Hyphomicrobiales</taxon>
        <taxon>Rhizobiaceae</taxon>
        <taxon>Rhizobium/Agrobacterium group</taxon>
        <taxon>Xaviernesmea</taxon>
    </lineage>
</organism>
<proteinExistence type="predicted"/>
<dbReference type="EMBL" id="MSPX01000001">
    <property type="protein sequence ID" value="OQP88075.1"/>
    <property type="molecule type" value="Genomic_DNA"/>
</dbReference>
<reference evidence="2 3" key="1">
    <citation type="journal article" date="2017" name="Antonie Van Leeuwenhoek">
        <title>Rhizobium rhizosphaerae sp. nov., a novel species isolated from rice rhizosphere.</title>
        <authorList>
            <person name="Zhao J.J."/>
            <person name="Zhang J."/>
            <person name="Zhang R.J."/>
            <person name="Zhang C.W."/>
            <person name="Yin H.Q."/>
            <person name="Zhang X.X."/>
        </authorList>
    </citation>
    <scope>NUCLEOTIDE SEQUENCE [LARGE SCALE GENOMIC DNA]</scope>
    <source>
        <strain evidence="2 3">RD15</strain>
    </source>
</reference>
<accession>A0ABX3PIU9</accession>
<feature type="signal peptide" evidence="1">
    <location>
        <begin position="1"/>
        <end position="30"/>
    </location>
</feature>
<comment type="caution">
    <text evidence="2">The sequence shown here is derived from an EMBL/GenBank/DDBJ whole genome shotgun (WGS) entry which is preliminary data.</text>
</comment>
<protein>
    <submittedName>
        <fullName evidence="2">Uncharacterized protein</fullName>
    </submittedName>
</protein>
<feature type="chain" id="PRO_5047505616" evidence="1">
    <location>
        <begin position="31"/>
        <end position="184"/>
    </location>
</feature>
<dbReference type="RefSeq" id="WP_081173012.1">
    <property type="nucleotide sequence ID" value="NZ_MSPX01000001.1"/>
</dbReference>